<evidence type="ECO:0000313" key="8">
    <source>
        <dbReference type="EMBL" id="VDD93003.1"/>
    </source>
</evidence>
<evidence type="ECO:0000256" key="4">
    <source>
        <dbReference type="ARBA" id="ARBA00022928"/>
    </source>
</evidence>
<protein>
    <submittedName>
        <fullName evidence="10">Transthyretin-like family protein</fullName>
    </submittedName>
</protein>
<sequence length="184" mass="21100">MDNSFFLTEYFFVILFRLAHSKQVDYSIIISLIVDPAVFIRQGLDFILAVAVVSGGGGGGRRRFSVNYWWFIRIHFHFVFFLATRALLNAMSLDQIANVDLDVGDFKYILIKMQQKTGGNESKYIVRGYKRCPYHADVLEETRKENGMNDFSLEVLGGGRVNHDPKKKEIVVYGESMVSLYLHT</sequence>
<organism evidence="10">
    <name type="scientific">Enterobius vermicularis</name>
    <name type="common">Human pinworm</name>
    <dbReference type="NCBI Taxonomy" id="51028"/>
    <lineage>
        <taxon>Eukaryota</taxon>
        <taxon>Metazoa</taxon>
        <taxon>Ecdysozoa</taxon>
        <taxon>Nematoda</taxon>
        <taxon>Chromadorea</taxon>
        <taxon>Rhabditida</taxon>
        <taxon>Spirurina</taxon>
        <taxon>Oxyuridomorpha</taxon>
        <taxon>Oxyuroidea</taxon>
        <taxon>Oxyuridae</taxon>
        <taxon>Enterobius</taxon>
    </lineage>
</organism>
<proteinExistence type="inferred from homology"/>
<evidence type="ECO:0000256" key="2">
    <source>
        <dbReference type="ARBA" id="ARBA00010971"/>
    </source>
</evidence>
<dbReference type="GO" id="GO:0030154">
    <property type="term" value="P:cell differentiation"/>
    <property type="evidence" value="ECO:0007669"/>
    <property type="project" value="UniProtKB-KW"/>
</dbReference>
<gene>
    <name evidence="8" type="ORF">EVEC_LOCUS7754</name>
</gene>
<feature type="chain" id="PRO_5043122861" evidence="7">
    <location>
        <begin position="22"/>
        <end position="184"/>
    </location>
</feature>
<feature type="active site" description="Proton acceptor" evidence="5">
    <location>
        <position position="135"/>
    </location>
</feature>
<evidence type="ECO:0000256" key="1">
    <source>
        <dbReference type="ARBA" id="ARBA00002508"/>
    </source>
</evidence>
<evidence type="ECO:0000256" key="3">
    <source>
        <dbReference type="ARBA" id="ARBA00022782"/>
    </source>
</evidence>
<evidence type="ECO:0000256" key="7">
    <source>
        <dbReference type="SAM" id="SignalP"/>
    </source>
</evidence>
<evidence type="ECO:0000256" key="5">
    <source>
        <dbReference type="PIRSR" id="PIRSR607702-1"/>
    </source>
</evidence>
<dbReference type="AlphaFoldDB" id="A0A0N4VCH5"/>
<dbReference type="PANTHER" id="PTHR12258">
    <property type="entry name" value="JANUS-A/JANUS-B"/>
    <property type="match status" value="1"/>
</dbReference>
<dbReference type="OrthoDB" id="10249612at2759"/>
<dbReference type="GO" id="GO:0007548">
    <property type="term" value="P:sex differentiation"/>
    <property type="evidence" value="ECO:0007669"/>
    <property type="project" value="UniProtKB-KW"/>
</dbReference>
<dbReference type="Pfam" id="PF05005">
    <property type="entry name" value="Ocnus"/>
    <property type="match status" value="1"/>
</dbReference>
<evidence type="ECO:0000313" key="10">
    <source>
        <dbReference type="WBParaSite" id="EVEC_0000827001-mRNA-1"/>
    </source>
</evidence>
<dbReference type="PANTHER" id="PTHR12258:SF5">
    <property type="entry name" value="BCDNA.GH02250-RELATED"/>
    <property type="match status" value="1"/>
</dbReference>
<name>A0A0N4VCH5_ENTVE</name>
<keyword evidence="3" id="KW-0221">Differentiation</keyword>
<dbReference type="STRING" id="51028.A0A0N4VCH5"/>
<dbReference type="Proteomes" id="UP000274131">
    <property type="component" value="Unassembled WGS sequence"/>
</dbReference>
<dbReference type="GO" id="GO:0005829">
    <property type="term" value="C:cytosol"/>
    <property type="evidence" value="ECO:0007669"/>
    <property type="project" value="TreeGrafter"/>
</dbReference>
<evidence type="ECO:0000256" key="6">
    <source>
        <dbReference type="PIRSR" id="PIRSR607702-2"/>
    </source>
</evidence>
<feature type="binding site" evidence="6">
    <location>
        <position position="107"/>
    </location>
    <ligand>
        <name>substrate</name>
    </ligand>
</feature>
<keyword evidence="7" id="KW-0732">Signal</keyword>
<dbReference type="GO" id="GO:0101006">
    <property type="term" value="F:protein histidine phosphatase activity"/>
    <property type="evidence" value="ECO:0007669"/>
    <property type="project" value="TreeGrafter"/>
</dbReference>
<accession>A0A0N4VCH5</accession>
<dbReference type="EMBL" id="UXUI01009072">
    <property type="protein sequence ID" value="VDD93003.1"/>
    <property type="molecule type" value="Genomic_DNA"/>
</dbReference>
<dbReference type="SUPFAM" id="SSF143724">
    <property type="entry name" value="PHP14-like"/>
    <property type="match status" value="1"/>
</dbReference>
<keyword evidence="9" id="KW-1185">Reference proteome</keyword>
<reference evidence="8 9" key="2">
    <citation type="submission" date="2018-10" db="EMBL/GenBank/DDBJ databases">
        <authorList>
            <consortium name="Pathogen Informatics"/>
        </authorList>
    </citation>
    <scope>NUCLEOTIDE SEQUENCE [LARGE SCALE GENOMIC DNA]</scope>
</reference>
<keyword evidence="4" id="KW-0726">Sexual differentiation</keyword>
<feature type="signal peptide" evidence="7">
    <location>
        <begin position="1"/>
        <end position="21"/>
    </location>
</feature>
<dbReference type="Gene3D" id="3.50.20.20">
    <property type="entry name" value="Janus/Ocnus"/>
    <property type="match status" value="1"/>
</dbReference>
<comment type="function">
    <text evidence="1">JanA and janB regulate somatic sex differentiation.</text>
</comment>
<dbReference type="WBParaSite" id="EVEC_0000827001-mRNA-1">
    <property type="protein sequence ID" value="EVEC_0000827001-mRNA-1"/>
    <property type="gene ID" value="EVEC_0000827001"/>
</dbReference>
<reference evidence="10" key="1">
    <citation type="submission" date="2017-02" db="UniProtKB">
        <authorList>
            <consortium name="WormBaseParasite"/>
        </authorList>
    </citation>
    <scope>IDENTIFICATION</scope>
</reference>
<evidence type="ECO:0000313" key="9">
    <source>
        <dbReference type="Proteomes" id="UP000274131"/>
    </source>
</evidence>
<dbReference type="InterPro" id="IPR038596">
    <property type="entry name" value="Janus_sf"/>
</dbReference>
<comment type="similarity">
    <text evidence="2">Belongs to the janus family.</text>
</comment>
<dbReference type="InterPro" id="IPR007702">
    <property type="entry name" value="Janus"/>
</dbReference>